<reference evidence="2 3" key="1">
    <citation type="journal article" date="2019" name="Sci. Rep.">
        <title>Orb-weaving spider Araneus ventricosus genome elucidates the spidroin gene catalogue.</title>
        <authorList>
            <person name="Kono N."/>
            <person name="Nakamura H."/>
            <person name="Ohtoshi R."/>
            <person name="Moran D.A.P."/>
            <person name="Shinohara A."/>
            <person name="Yoshida Y."/>
            <person name="Fujiwara M."/>
            <person name="Mori M."/>
            <person name="Tomita M."/>
            <person name="Arakawa K."/>
        </authorList>
    </citation>
    <scope>NUCLEOTIDE SEQUENCE [LARGE SCALE GENOMIC DNA]</scope>
</reference>
<evidence type="ECO:0000313" key="3">
    <source>
        <dbReference type="Proteomes" id="UP000499080"/>
    </source>
</evidence>
<comment type="caution">
    <text evidence="2">The sequence shown here is derived from an EMBL/GenBank/DDBJ whole genome shotgun (WGS) entry which is preliminary data.</text>
</comment>
<dbReference type="Proteomes" id="UP000499080">
    <property type="component" value="Unassembled WGS sequence"/>
</dbReference>
<dbReference type="InterPro" id="IPR036397">
    <property type="entry name" value="RNaseH_sf"/>
</dbReference>
<protein>
    <submittedName>
        <fullName evidence="2">Jerky-like</fullName>
    </submittedName>
</protein>
<dbReference type="AlphaFoldDB" id="A0A4Y2DRP3"/>
<feature type="domain" description="DDE-1" evidence="1">
    <location>
        <begin position="27"/>
        <end position="206"/>
    </location>
</feature>
<dbReference type="InterPro" id="IPR004875">
    <property type="entry name" value="DDE_SF_endonuclease_dom"/>
</dbReference>
<proteinExistence type="predicted"/>
<organism evidence="2 3">
    <name type="scientific">Araneus ventricosus</name>
    <name type="common">Orbweaver spider</name>
    <name type="synonym">Epeira ventricosa</name>
    <dbReference type="NCBI Taxonomy" id="182803"/>
    <lineage>
        <taxon>Eukaryota</taxon>
        <taxon>Metazoa</taxon>
        <taxon>Ecdysozoa</taxon>
        <taxon>Arthropoda</taxon>
        <taxon>Chelicerata</taxon>
        <taxon>Arachnida</taxon>
        <taxon>Araneae</taxon>
        <taxon>Araneomorphae</taxon>
        <taxon>Entelegynae</taxon>
        <taxon>Araneoidea</taxon>
        <taxon>Araneidae</taxon>
        <taxon>Araneus</taxon>
    </lineage>
</organism>
<sequence>MKLGYIGEHLAAKIVAVAPGRKKMKDLMTILGCAKASGSHHVLLKKSKNPLCLKNNNKTALPVHYIHQESAWMNYSLISEEFDDCFVPEVKKSLKKLKLKKAILLMDNAPALPDVKTLKEENTTCKFMPPNTTAIFQPMDQGVSKSIKRRYRKHLLSKLLFEGGDDEEKGAGSVVQFWKALTRKDWFYMINEAWEPVPEHTLKRPWRKLLLYLENVEESNDSGSVTVTELNGLLKQITSCGN</sequence>
<dbReference type="GO" id="GO:0003677">
    <property type="term" value="F:DNA binding"/>
    <property type="evidence" value="ECO:0007669"/>
    <property type="project" value="TreeGrafter"/>
</dbReference>
<evidence type="ECO:0000313" key="2">
    <source>
        <dbReference type="EMBL" id="GBM19523.1"/>
    </source>
</evidence>
<evidence type="ECO:0000259" key="1">
    <source>
        <dbReference type="Pfam" id="PF03184"/>
    </source>
</evidence>
<dbReference type="PANTHER" id="PTHR19303">
    <property type="entry name" value="TRANSPOSON"/>
    <property type="match status" value="1"/>
</dbReference>
<name>A0A4Y2DRP3_ARAVE</name>
<dbReference type="Pfam" id="PF03184">
    <property type="entry name" value="DDE_1"/>
    <property type="match status" value="1"/>
</dbReference>
<gene>
    <name evidence="2" type="primary">JRKL_26</name>
    <name evidence="2" type="ORF">AVEN_107993_1</name>
</gene>
<dbReference type="OrthoDB" id="6436938at2759"/>
<dbReference type="PANTHER" id="PTHR19303:SF73">
    <property type="entry name" value="PROTEIN PDC2"/>
    <property type="match status" value="1"/>
</dbReference>
<keyword evidence="3" id="KW-1185">Reference proteome</keyword>
<accession>A0A4Y2DRP3</accession>
<dbReference type="Gene3D" id="3.30.420.10">
    <property type="entry name" value="Ribonuclease H-like superfamily/Ribonuclease H"/>
    <property type="match status" value="1"/>
</dbReference>
<dbReference type="EMBL" id="BGPR01000425">
    <property type="protein sequence ID" value="GBM19523.1"/>
    <property type="molecule type" value="Genomic_DNA"/>
</dbReference>
<dbReference type="InterPro" id="IPR050863">
    <property type="entry name" value="CenT-Element_Derived"/>
</dbReference>
<dbReference type="GO" id="GO:0005634">
    <property type="term" value="C:nucleus"/>
    <property type="evidence" value="ECO:0007669"/>
    <property type="project" value="TreeGrafter"/>
</dbReference>